<dbReference type="PANTHER" id="PTHR45228">
    <property type="entry name" value="CYCLIC DI-GMP PHOSPHODIESTERASE TM_0186-RELATED"/>
    <property type="match status" value="1"/>
</dbReference>
<dbReference type="EMBL" id="JAGQDG010000004">
    <property type="protein sequence ID" value="MBQ0936050.1"/>
    <property type="molecule type" value="Genomic_DNA"/>
</dbReference>
<dbReference type="Pfam" id="PF13487">
    <property type="entry name" value="HD_5"/>
    <property type="match status" value="1"/>
</dbReference>
<organism evidence="1 2">
    <name type="scientific">Ideonella paludis</name>
    <dbReference type="NCBI Taxonomy" id="1233411"/>
    <lineage>
        <taxon>Bacteria</taxon>
        <taxon>Pseudomonadati</taxon>
        <taxon>Pseudomonadota</taxon>
        <taxon>Betaproteobacteria</taxon>
        <taxon>Burkholderiales</taxon>
        <taxon>Sphaerotilaceae</taxon>
        <taxon>Ideonella</taxon>
    </lineage>
</organism>
<gene>
    <name evidence="1" type="ORF">KAK11_11990</name>
</gene>
<dbReference type="InterPro" id="IPR052020">
    <property type="entry name" value="Cyclic_di-GMP/3'3'-cGAMP_PDE"/>
</dbReference>
<dbReference type="SUPFAM" id="SSF109604">
    <property type="entry name" value="HD-domain/PDEase-like"/>
    <property type="match status" value="1"/>
</dbReference>
<comment type="caution">
    <text evidence="1">The sequence shown here is derived from an EMBL/GenBank/DDBJ whole genome shotgun (WGS) entry which is preliminary data.</text>
</comment>
<dbReference type="RefSeq" id="WP_210809358.1">
    <property type="nucleotide sequence ID" value="NZ_JAGQDG010000004.1"/>
</dbReference>
<sequence length="370" mass="40473">MPYTPLVTVKHRIALGQALPFNVLDASHALMLAKGQVVQTAHQLELLFQRGALVDLQELLTPAERIRNAPREALPGLWRFCMDDLHKALGHCADEHFPAALEQASQPVLALVERDPDLAIFQVMRQEANPLMQYGMDHALHTGITAALVARRLGWSDAEQERAMKVSLTMNVSMFELQGQLASQTTPITPEQRQAVLAHPEFSARMLLLAGVTDTDWIKAVLWHHEVQDGSGYPRGLRDTSDLANLVRQADIYTTKLSRRANRQAMAPDEAARMVFMQDPKSSMINAIVKEFGLYPPGVFVRLMGGETGVVVQRGGSVKTPIVAVLTDGRGQPLSSPQRCDTAEPGYGVAAILGEDPGMGRVSLAQLLAV</sequence>
<name>A0ABS5DY24_9BURK</name>
<accession>A0ABS5DY24</accession>
<reference evidence="1 2" key="1">
    <citation type="submission" date="2021-04" db="EMBL/GenBank/DDBJ databases">
        <title>The genome sequence of type strain Ideonella paludis KCTC 32238.</title>
        <authorList>
            <person name="Liu Y."/>
        </authorList>
    </citation>
    <scope>NUCLEOTIDE SEQUENCE [LARGE SCALE GENOMIC DNA]</scope>
    <source>
        <strain evidence="1 2">KCTC 32238</strain>
    </source>
</reference>
<evidence type="ECO:0008006" key="3">
    <source>
        <dbReference type="Google" id="ProtNLM"/>
    </source>
</evidence>
<evidence type="ECO:0000313" key="2">
    <source>
        <dbReference type="Proteomes" id="UP000672097"/>
    </source>
</evidence>
<proteinExistence type="predicted"/>
<dbReference type="Proteomes" id="UP000672097">
    <property type="component" value="Unassembled WGS sequence"/>
</dbReference>
<dbReference type="Gene3D" id="1.10.3210.10">
    <property type="entry name" value="Hypothetical protein af1432"/>
    <property type="match status" value="1"/>
</dbReference>
<keyword evidence="2" id="KW-1185">Reference proteome</keyword>
<evidence type="ECO:0000313" key="1">
    <source>
        <dbReference type="EMBL" id="MBQ0936050.1"/>
    </source>
</evidence>
<protein>
    <recommendedName>
        <fullName evidence="3">HD domain-containing protein</fullName>
    </recommendedName>
</protein>